<dbReference type="Proteomes" id="UP001185922">
    <property type="component" value="Unassembled WGS sequence"/>
</dbReference>
<feature type="coiled-coil region" evidence="1">
    <location>
        <begin position="490"/>
        <end position="559"/>
    </location>
</feature>
<evidence type="ECO:0000313" key="3">
    <source>
        <dbReference type="Proteomes" id="UP001185922"/>
    </source>
</evidence>
<dbReference type="RefSeq" id="WP_317510285.1">
    <property type="nucleotide sequence ID" value="NZ_JAWLKH010000007.1"/>
</dbReference>
<evidence type="ECO:0000313" key="2">
    <source>
        <dbReference type="EMBL" id="MDV6312100.1"/>
    </source>
</evidence>
<dbReference type="AlphaFoldDB" id="A0AAE4R850"/>
<reference evidence="2" key="1">
    <citation type="submission" date="2023-10" db="EMBL/GenBank/DDBJ databases">
        <title>Development of a sustainable strategy for remediation of hydrocarbon-contaminated territories based on the waste exchange concept.</title>
        <authorList>
            <person name="Krivoruchko A."/>
        </authorList>
    </citation>
    <scope>NUCLEOTIDE SEQUENCE</scope>
    <source>
        <strain evidence="2">IEGM 1279</strain>
    </source>
</reference>
<organism evidence="2 3">
    <name type="scientific">Gordonia amicalis</name>
    <dbReference type="NCBI Taxonomy" id="89053"/>
    <lineage>
        <taxon>Bacteria</taxon>
        <taxon>Bacillati</taxon>
        <taxon>Actinomycetota</taxon>
        <taxon>Actinomycetes</taxon>
        <taxon>Mycobacteriales</taxon>
        <taxon>Gordoniaceae</taxon>
        <taxon>Gordonia</taxon>
    </lineage>
</organism>
<keyword evidence="1" id="KW-0175">Coiled coil</keyword>
<sequence length="664" mass="74212">MAKVSRAGFDARKMKSKDLKGDRARLTATLYEAMRKTAGERATEKYALENPAINPARTAENWDFVYDEATGDFREATSIEEVVDYAMSRRARLSKPVKGAPLDEAPDSMEGNGEVFAETFVIPVPWDLLEPIPGEYYHPLHRVTGLPLDGQDGRPLVRNQRFRIKEVKKEAFEASKAAALDQIGKTLPGGKEAIFGGSLNLDEMRPHLQVIGDTFYATPTKRDPRALSNGFTKAFGRYPRYDVTVPEYRYHKRDAAGELMYGKDGSPVYASIGPSRKMELHQRNFRERMHELGKQLEHDLGEGKGFHVEKGVDEQRHLRRLSAEDYKEVAQAQEAHDEDLLEFAEATQVLDDETEARAIELSEAEAVARLERRADQRAFDERKAAELGEVRQFREKSHTEVEELKTRTRTRAGEIVAHAERRAARITDKAQADADTLLANAQDTVDASVAKEIARWEREDRPGLVKKAEDEGRAKIATDLAAAAQARADAEAEKLAAQSTQAAAEAHEREAAQARERAERDAKTAADRMAKANQMWDAARESQTKSRQLLDELERAHEQRFSPEIAAENMNAQLVMMLRNTKINVYDKDGNPVPTSMWDAAVDKTEAKWAKTQAGKVPTKTYGDRLREQAATDESAKAELNRLAAAQEALSQDKVKDTGLGVGD</sequence>
<name>A0AAE4R850_9ACTN</name>
<proteinExistence type="predicted"/>
<accession>A0AAE4R850</accession>
<comment type="caution">
    <text evidence="2">The sequence shown here is derived from an EMBL/GenBank/DDBJ whole genome shotgun (WGS) entry which is preliminary data.</text>
</comment>
<gene>
    <name evidence="2" type="ORF">R3Q15_09415</name>
</gene>
<dbReference type="EMBL" id="JAWLKH010000007">
    <property type="protein sequence ID" value="MDV6312100.1"/>
    <property type="molecule type" value="Genomic_DNA"/>
</dbReference>
<evidence type="ECO:0000256" key="1">
    <source>
        <dbReference type="SAM" id="Coils"/>
    </source>
</evidence>
<protein>
    <submittedName>
        <fullName evidence="2">Uncharacterized protein</fullName>
    </submittedName>
</protein>